<evidence type="ECO:0000313" key="2">
    <source>
        <dbReference type="Proteomes" id="UP000627292"/>
    </source>
</evidence>
<accession>A0A917J0Z2</accession>
<gene>
    <name evidence="1" type="ORF">GCM10011379_24270</name>
</gene>
<dbReference type="RefSeq" id="WP_188952415.1">
    <property type="nucleotide sequence ID" value="NZ_BMIB01000002.1"/>
</dbReference>
<protein>
    <submittedName>
        <fullName evidence="1">Uncharacterized protein</fullName>
    </submittedName>
</protein>
<sequence length="384" mass="44131">MLNSNTGFLIRFSNLTNQLSELSLQEQPAKQLTTFSNTCHQLIKITLEEQHHPEMADTFSKNLPGLVQLINKCYRLSQQNTPDALAYSRFTEASLEVFEHCIDGTQQQYLPLYLKMPDALVIKESAWFDTQCRQLMQRGINGKMAGLIEIAIQPLYNIATASPMRPFSFLELQEARKHLYNLETASTEKELLSVLYGVNYNTDTFIHWLLHYLQAETDRMPFASTRKEYLEAIAHEMQMARFNPALKRPAQPFDSHNDCIYACMHPFFFRQLNQLEHAPAQNITEKINIETDTMTTIAWLLRLILEALGLPTRNISQLVSIASTIFCFKNVPATDPANFGPYSQPKRLNADVLNRLAYILETALQKVRELQDKHKRKGPDTDKD</sequence>
<evidence type="ECO:0000313" key="1">
    <source>
        <dbReference type="EMBL" id="GGH68206.1"/>
    </source>
</evidence>
<organism evidence="1 2">
    <name type="scientific">Filimonas zeae</name>
    <dbReference type="NCBI Taxonomy" id="1737353"/>
    <lineage>
        <taxon>Bacteria</taxon>
        <taxon>Pseudomonadati</taxon>
        <taxon>Bacteroidota</taxon>
        <taxon>Chitinophagia</taxon>
        <taxon>Chitinophagales</taxon>
        <taxon>Chitinophagaceae</taxon>
        <taxon>Filimonas</taxon>
    </lineage>
</organism>
<dbReference type="Proteomes" id="UP000627292">
    <property type="component" value="Unassembled WGS sequence"/>
</dbReference>
<proteinExistence type="predicted"/>
<keyword evidence="2" id="KW-1185">Reference proteome</keyword>
<reference evidence="1" key="1">
    <citation type="journal article" date="2014" name="Int. J. Syst. Evol. Microbiol.">
        <title>Complete genome sequence of Corynebacterium casei LMG S-19264T (=DSM 44701T), isolated from a smear-ripened cheese.</title>
        <authorList>
            <consortium name="US DOE Joint Genome Institute (JGI-PGF)"/>
            <person name="Walter F."/>
            <person name="Albersmeier A."/>
            <person name="Kalinowski J."/>
            <person name="Ruckert C."/>
        </authorList>
    </citation>
    <scope>NUCLEOTIDE SEQUENCE</scope>
    <source>
        <strain evidence="1">CGMCC 1.15290</strain>
    </source>
</reference>
<dbReference type="EMBL" id="BMIB01000002">
    <property type="protein sequence ID" value="GGH68206.1"/>
    <property type="molecule type" value="Genomic_DNA"/>
</dbReference>
<name>A0A917J0Z2_9BACT</name>
<comment type="caution">
    <text evidence="1">The sequence shown here is derived from an EMBL/GenBank/DDBJ whole genome shotgun (WGS) entry which is preliminary data.</text>
</comment>
<dbReference type="AlphaFoldDB" id="A0A917J0Z2"/>
<reference evidence="1" key="2">
    <citation type="submission" date="2020-09" db="EMBL/GenBank/DDBJ databases">
        <authorList>
            <person name="Sun Q."/>
            <person name="Zhou Y."/>
        </authorList>
    </citation>
    <scope>NUCLEOTIDE SEQUENCE</scope>
    <source>
        <strain evidence="1">CGMCC 1.15290</strain>
    </source>
</reference>